<gene>
    <name evidence="3" type="ORF">OsI_22966</name>
</gene>
<evidence type="ECO:0000256" key="2">
    <source>
        <dbReference type="SAM" id="Phobius"/>
    </source>
</evidence>
<dbReference type="OMA" id="DYMMIEI"/>
<protein>
    <submittedName>
        <fullName evidence="3">Uncharacterized protein</fullName>
    </submittedName>
</protein>
<dbReference type="AlphaFoldDB" id="A2YCX5"/>
<evidence type="ECO:0000313" key="4">
    <source>
        <dbReference type="Proteomes" id="UP000007015"/>
    </source>
</evidence>
<proteinExistence type="predicted"/>
<dbReference type="EMBL" id="CM000131">
    <property type="protein sequence ID" value="EAZ00936.1"/>
    <property type="molecule type" value="Genomic_DNA"/>
</dbReference>
<dbReference type="HOGENOM" id="CLU_2337356_0_0_1"/>
<dbReference type="Proteomes" id="UP000007015">
    <property type="component" value="Chromosome 6"/>
</dbReference>
<keyword evidence="4" id="KW-1185">Reference proteome</keyword>
<sequence length="98" mass="10454">MPSAPPAVKGVAKTLAQHHKAVIGFLLGFFLVLLLYTFLSGQLVSSEDAIVRAVTQQSTPAVHTDQDGRTTSPTSPTSTSSNTTQGMTLMDDDYMIEI</sequence>
<reference evidence="3 4" key="1">
    <citation type="journal article" date="2005" name="PLoS Biol.">
        <title>The genomes of Oryza sativa: a history of duplications.</title>
        <authorList>
            <person name="Yu J."/>
            <person name="Wang J."/>
            <person name="Lin W."/>
            <person name="Li S."/>
            <person name="Li H."/>
            <person name="Zhou J."/>
            <person name="Ni P."/>
            <person name="Dong W."/>
            <person name="Hu S."/>
            <person name="Zeng C."/>
            <person name="Zhang J."/>
            <person name="Zhang Y."/>
            <person name="Li R."/>
            <person name="Xu Z."/>
            <person name="Li S."/>
            <person name="Li X."/>
            <person name="Zheng H."/>
            <person name="Cong L."/>
            <person name="Lin L."/>
            <person name="Yin J."/>
            <person name="Geng J."/>
            <person name="Li G."/>
            <person name="Shi J."/>
            <person name="Liu J."/>
            <person name="Lv H."/>
            <person name="Li J."/>
            <person name="Wang J."/>
            <person name="Deng Y."/>
            <person name="Ran L."/>
            <person name="Shi X."/>
            <person name="Wang X."/>
            <person name="Wu Q."/>
            <person name="Li C."/>
            <person name="Ren X."/>
            <person name="Wang J."/>
            <person name="Wang X."/>
            <person name="Li D."/>
            <person name="Liu D."/>
            <person name="Zhang X."/>
            <person name="Ji Z."/>
            <person name="Zhao W."/>
            <person name="Sun Y."/>
            <person name="Zhang Z."/>
            <person name="Bao J."/>
            <person name="Han Y."/>
            <person name="Dong L."/>
            <person name="Ji J."/>
            <person name="Chen P."/>
            <person name="Wu S."/>
            <person name="Liu J."/>
            <person name="Xiao Y."/>
            <person name="Bu D."/>
            <person name="Tan J."/>
            <person name="Yang L."/>
            <person name="Ye C."/>
            <person name="Zhang J."/>
            <person name="Xu J."/>
            <person name="Zhou Y."/>
            <person name="Yu Y."/>
            <person name="Zhang B."/>
            <person name="Zhuang S."/>
            <person name="Wei H."/>
            <person name="Liu B."/>
            <person name="Lei M."/>
            <person name="Yu H."/>
            <person name="Li Y."/>
            <person name="Xu H."/>
            <person name="Wei S."/>
            <person name="He X."/>
            <person name="Fang L."/>
            <person name="Zhang Z."/>
            <person name="Zhang Y."/>
            <person name="Huang X."/>
            <person name="Su Z."/>
            <person name="Tong W."/>
            <person name="Li J."/>
            <person name="Tong Z."/>
            <person name="Li S."/>
            <person name="Ye J."/>
            <person name="Wang L."/>
            <person name="Fang L."/>
            <person name="Lei T."/>
            <person name="Chen C."/>
            <person name="Chen H."/>
            <person name="Xu Z."/>
            <person name="Li H."/>
            <person name="Huang H."/>
            <person name="Zhang F."/>
            <person name="Xu H."/>
            <person name="Li N."/>
            <person name="Zhao C."/>
            <person name="Li S."/>
            <person name="Dong L."/>
            <person name="Huang Y."/>
            <person name="Li L."/>
            <person name="Xi Y."/>
            <person name="Qi Q."/>
            <person name="Li W."/>
            <person name="Zhang B."/>
            <person name="Hu W."/>
            <person name="Zhang Y."/>
            <person name="Tian X."/>
            <person name="Jiao Y."/>
            <person name="Liang X."/>
            <person name="Jin J."/>
            <person name="Gao L."/>
            <person name="Zheng W."/>
            <person name="Hao B."/>
            <person name="Liu S."/>
            <person name="Wang W."/>
            <person name="Yuan L."/>
            <person name="Cao M."/>
            <person name="McDermott J."/>
            <person name="Samudrala R."/>
            <person name="Wang J."/>
            <person name="Wong G.K."/>
            <person name="Yang H."/>
        </authorList>
    </citation>
    <scope>NUCLEOTIDE SEQUENCE [LARGE SCALE GENOMIC DNA]</scope>
    <source>
        <strain evidence="4">cv. 93-11</strain>
    </source>
</reference>
<feature type="transmembrane region" description="Helical" evidence="2">
    <location>
        <begin position="21"/>
        <end position="39"/>
    </location>
</feature>
<dbReference type="Gramene" id="BGIOSGA021247-TA">
    <property type="protein sequence ID" value="BGIOSGA021247-PA"/>
    <property type="gene ID" value="BGIOSGA021247"/>
</dbReference>
<feature type="compositionally biased region" description="Low complexity" evidence="1">
    <location>
        <begin position="70"/>
        <end position="84"/>
    </location>
</feature>
<organism evidence="3 4">
    <name type="scientific">Oryza sativa subsp. indica</name>
    <name type="common">Rice</name>
    <dbReference type="NCBI Taxonomy" id="39946"/>
    <lineage>
        <taxon>Eukaryota</taxon>
        <taxon>Viridiplantae</taxon>
        <taxon>Streptophyta</taxon>
        <taxon>Embryophyta</taxon>
        <taxon>Tracheophyta</taxon>
        <taxon>Spermatophyta</taxon>
        <taxon>Magnoliopsida</taxon>
        <taxon>Liliopsida</taxon>
        <taxon>Poales</taxon>
        <taxon>Poaceae</taxon>
        <taxon>BOP clade</taxon>
        <taxon>Oryzoideae</taxon>
        <taxon>Oryzeae</taxon>
        <taxon>Oryzinae</taxon>
        <taxon>Oryza</taxon>
        <taxon>Oryza sativa</taxon>
    </lineage>
</organism>
<evidence type="ECO:0000256" key="1">
    <source>
        <dbReference type="SAM" id="MobiDB-lite"/>
    </source>
</evidence>
<keyword evidence="2" id="KW-1133">Transmembrane helix</keyword>
<feature type="region of interest" description="Disordered" evidence="1">
    <location>
        <begin position="56"/>
        <end position="98"/>
    </location>
</feature>
<keyword evidence="2" id="KW-0812">Transmembrane</keyword>
<keyword evidence="2" id="KW-0472">Membrane</keyword>
<accession>A2YCX5</accession>
<name>A2YCX5_ORYSI</name>
<evidence type="ECO:0000313" key="3">
    <source>
        <dbReference type="EMBL" id="EAZ00936.1"/>
    </source>
</evidence>